<keyword evidence="1" id="KW-0472">Membrane</keyword>
<protein>
    <submittedName>
        <fullName evidence="2">Uncharacterized protein</fullName>
    </submittedName>
</protein>
<name>A0AAW5JMR9_9FIRM</name>
<dbReference type="AlphaFoldDB" id="A0AAW5JMR9"/>
<proteinExistence type="predicted"/>
<comment type="caution">
    <text evidence="2">The sequence shown here is derived from an EMBL/GenBank/DDBJ whole genome shotgun (WGS) entry which is preliminary data.</text>
</comment>
<evidence type="ECO:0000256" key="1">
    <source>
        <dbReference type="SAM" id="Phobius"/>
    </source>
</evidence>
<dbReference type="EMBL" id="JANFYS010000030">
    <property type="protein sequence ID" value="MCQ4771381.1"/>
    <property type="molecule type" value="Genomic_DNA"/>
</dbReference>
<sequence length="157" mass="17526">MGKSKDHVGKYMFVWGDTVVLKELAISAVICVILTMVFYLAGRTGLLQIQSLDPALAKGYSLLVGIVGTFLGAAICAKTFKPKRKIMVEFQSENIEDILKAAGMTIEEESEALRHVSKEVIREMENLELYSLLSLIPEDCDNFKPEYRQKIHGKEGN</sequence>
<dbReference type="RefSeq" id="WP_256304566.1">
    <property type="nucleotide sequence ID" value="NZ_JANFYS010000030.1"/>
</dbReference>
<accession>A0AAW5JMR9</accession>
<feature type="transmembrane region" description="Helical" evidence="1">
    <location>
        <begin position="20"/>
        <end position="40"/>
    </location>
</feature>
<keyword evidence="1" id="KW-0812">Transmembrane</keyword>
<gene>
    <name evidence="2" type="ORF">NE579_13105</name>
</gene>
<keyword evidence="1" id="KW-1133">Transmembrane helix</keyword>
<organism evidence="2 3">
    <name type="scientific">Intestinimonas massiliensis</name>
    <name type="common">ex Afouda et al. 2020</name>
    <dbReference type="NCBI Taxonomy" id="1673721"/>
    <lineage>
        <taxon>Bacteria</taxon>
        <taxon>Bacillati</taxon>
        <taxon>Bacillota</taxon>
        <taxon>Clostridia</taxon>
        <taxon>Eubacteriales</taxon>
        <taxon>Intestinimonas</taxon>
    </lineage>
</organism>
<evidence type="ECO:0000313" key="2">
    <source>
        <dbReference type="EMBL" id="MCQ4771381.1"/>
    </source>
</evidence>
<reference evidence="2" key="1">
    <citation type="submission" date="2022-06" db="EMBL/GenBank/DDBJ databases">
        <title>Isolation of gut microbiota from human fecal samples.</title>
        <authorList>
            <person name="Pamer E.G."/>
            <person name="Barat B."/>
            <person name="Waligurski E."/>
            <person name="Medina S."/>
            <person name="Paddock L."/>
            <person name="Mostad J."/>
        </authorList>
    </citation>
    <scope>NUCLEOTIDE SEQUENCE</scope>
    <source>
        <strain evidence="2">DFI.9.91</strain>
    </source>
</reference>
<evidence type="ECO:0000313" key="3">
    <source>
        <dbReference type="Proteomes" id="UP001204562"/>
    </source>
</evidence>
<dbReference type="Proteomes" id="UP001204562">
    <property type="component" value="Unassembled WGS sequence"/>
</dbReference>
<feature type="transmembrane region" description="Helical" evidence="1">
    <location>
        <begin position="60"/>
        <end position="77"/>
    </location>
</feature>